<gene>
    <name evidence="9" type="ORF">AFUS01_LOCUS8888</name>
</gene>
<sequence length="99" mass="10880">MGQEPTAPPMGVNTVAPQVTVAFPMSFQSEPQQLTCPHCQSSITTETKYHDGRMTHIAALVLCLLGCYCCCCIPYCIDTCKDADHECPSCHRHIGTFTR</sequence>
<evidence type="ECO:0000256" key="1">
    <source>
        <dbReference type="ARBA" id="ARBA00004414"/>
    </source>
</evidence>
<dbReference type="PANTHER" id="PTHR23292:SF6">
    <property type="entry name" value="FI16602P1-RELATED"/>
    <property type="match status" value="1"/>
</dbReference>
<organism evidence="9 10">
    <name type="scientific">Allacma fusca</name>
    <dbReference type="NCBI Taxonomy" id="39272"/>
    <lineage>
        <taxon>Eukaryota</taxon>
        <taxon>Metazoa</taxon>
        <taxon>Ecdysozoa</taxon>
        <taxon>Arthropoda</taxon>
        <taxon>Hexapoda</taxon>
        <taxon>Collembola</taxon>
        <taxon>Symphypleona</taxon>
        <taxon>Sminthuridae</taxon>
        <taxon>Allacma</taxon>
    </lineage>
</organism>
<keyword evidence="10" id="KW-1185">Reference proteome</keyword>
<dbReference type="PROSITE" id="PS51837">
    <property type="entry name" value="LITAF"/>
    <property type="match status" value="1"/>
</dbReference>
<dbReference type="Pfam" id="PF10601">
    <property type="entry name" value="zf-LITAF-like"/>
    <property type="match status" value="1"/>
</dbReference>
<protein>
    <recommendedName>
        <fullName evidence="8">LITAF domain-containing protein</fullName>
    </recommendedName>
</protein>
<dbReference type="GO" id="GO:0005765">
    <property type="term" value="C:lysosomal membrane"/>
    <property type="evidence" value="ECO:0007669"/>
    <property type="project" value="UniProtKB-SubCell"/>
</dbReference>
<dbReference type="InterPro" id="IPR006629">
    <property type="entry name" value="LITAF"/>
</dbReference>
<keyword evidence="6" id="KW-0862">Zinc</keyword>
<accession>A0A8J2NV02</accession>
<dbReference type="InterPro" id="IPR037519">
    <property type="entry name" value="LITAF_fam"/>
</dbReference>
<name>A0A8J2NV02_9HEXA</name>
<dbReference type="Proteomes" id="UP000708208">
    <property type="component" value="Unassembled WGS sequence"/>
</dbReference>
<dbReference type="SMART" id="SM00714">
    <property type="entry name" value="LITAF"/>
    <property type="match status" value="1"/>
</dbReference>
<proteinExistence type="inferred from homology"/>
<dbReference type="AlphaFoldDB" id="A0A8J2NV02"/>
<comment type="caution">
    <text evidence="9">The sequence shown here is derived from an EMBL/GenBank/DDBJ whole genome shotgun (WGS) entry which is preliminary data.</text>
</comment>
<keyword evidence="7" id="KW-0472">Membrane</keyword>
<comment type="similarity">
    <text evidence="4">Belongs to the CDIP1/LITAF family.</text>
</comment>
<dbReference type="GO" id="GO:0031902">
    <property type="term" value="C:late endosome membrane"/>
    <property type="evidence" value="ECO:0007669"/>
    <property type="project" value="UniProtKB-SubCell"/>
</dbReference>
<dbReference type="GO" id="GO:0008270">
    <property type="term" value="F:zinc ion binding"/>
    <property type="evidence" value="ECO:0007669"/>
    <property type="project" value="TreeGrafter"/>
</dbReference>
<evidence type="ECO:0000256" key="4">
    <source>
        <dbReference type="ARBA" id="ARBA00005975"/>
    </source>
</evidence>
<evidence type="ECO:0000256" key="2">
    <source>
        <dbReference type="ARBA" id="ARBA00004481"/>
    </source>
</evidence>
<evidence type="ECO:0000313" key="10">
    <source>
        <dbReference type="Proteomes" id="UP000708208"/>
    </source>
</evidence>
<dbReference type="PANTHER" id="PTHR23292">
    <property type="entry name" value="LIPOPOLYSACCHARIDE-INDUCED TUMOR NECROSIS FACTOR-ALPHA FACTOR"/>
    <property type="match status" value="1"/>
</dbReference>
<evidence type="ECO:0000256" key="7">
    <source>
        <dbReference type="ARBA" id="ARBA00023136"/>
    </source>
</evidence>
<reference evidence="9" key="1">
    <citation type="submission" date="2021-06" db="EMBL/GenBank/DDBJ databases">
        <authorList>
            <person name="Hodson N. C."/>
            <person name="Mongue J. A."/>
            <person name="Jaron S. K."/>
        </authorList>
    </citation>
    <scope>NUCLEOTIDE SEQUENCE</scope>
</reference>
<evidence type="ECO:0000313" key="9">
    <source>
        <dbReference type="EMBL" id="CAG7719567.1"/>
    </source>
</evidence>
<evidence type="ECO:0000256" key="6">
    <source>
        <dbReference type="ARBA" id="ARBA00022833"/>
    </source>
</evidence>
<keyword evidence="5" id="KW-0479">Metal-binding</keyword>
<evidence type="ECO:0000256" key="5">
    <source>
        <dbReference type="ARBA" id="ARBA00022723"/>
    </source>
</evidence>
<dbReference type="EMBL" id="CAJVCH010062506">
    <property type="protein sequence ID" value="CAG7719567.1"/>
    <property type="molecule type" value="Genomic_DNA"/>
</dbReference>
<feature type="domain" description="LITAF" evidence="8">
    <location>
        <begin position="16"/>
        <end position="99"/>
    </location>
</feature>
<evidence type="ECO:0000256" key="3">
    <source>
        <dbReference type="ARBA" id="ARBA00004630"/>
    </source>
</evidence>
<dbReference type="OrthoDB" id="5599753at2759"/>
<comment type="subcellular location">
    <subcellularLocation>
        <location evidence="2">Endosome membrane</location>
        <topology evidence="2">Peripheral membrane protein</topology>
    </subcellularLocation>
    <subcellularLocation>
        <location evidence="1">Late endosome membrane</location>
    </subcellularLocation>
    <subcellularLocation>
        <location evidence="3">Lysosome membrane</location>
        <topology evidence="3">Peripheral membrane protein</topology>
        <orientation evidence="3">Cytoplasmic side</orientation>
    </subcellularLocation>
</comment>
<evidence type="ECO:0000259" key="8">
    <source>
        <dbReference type="PROSITE" id="PS51837"/>
    </source>
</evidence>